<dbReference type="GO" id="GO:0042597">
    <property type="term" value="C:periplasmic space"/>
    <property type="evidence" value="ECO:0007669"/>
    <property type="project" value="TreeGrafter"/>
</dbReference>
<organism evidence="2">
    <name type="scientific">Sedimenticola thiotaurini</name>
    <dbReference type="NCBI Taxonomy" id="1543721"/>
    <lineage>
        <taxon>Bacteria</taxon>
        <taxon>Pseudomonadati</taxon>
        <taxon>Pseudomonadota</taxon>
        <taxon>Gammaproteobacteria</taxon>
        <taxon>Chromatiales</taxon>
        <taxon>Sedimenticolaceae</taxon>
        <taxon>Sedimenticola</taxon>
    </lineage>
</organism>
<feature type="signal peptide" evidence="1">
    <location>
        <begin position="1"/>
        <end position="29"/>
    </location>
</feature>
<dbReference type="PANTHER" id="PTHR22939">
    <property type="entry name" value="SERINE PROTEASE FAMILY S1C HTRA-RELATED"/>
    <property type="match status" value="1"/>
</dbReference>
<dbReference type="SUPFAM" id="SSF50494">
    <property type="entry name" value="Trypsin-like serine proteases"/>
    <property type="match status" value="1"/>
</dbReference>
<proteinExistence type="predicted"/>
<accession>A0A831W845</accession>
<dbReference type="InterPro" id="IPR043504">
    <property type="entry name" value="Peptidase_S1_PA_chymotrypsin"/>
</dbReference>
<evidence type="ECO:0000256" key="1">
    <source>
        <dbReference type="SAM" id="SignalP"/>
    </source>
</evidence>
<keyword evidence="1" id="KW-0732">Signal</keyword>
<reference evidence="2" key="1">
    <citation type="journal article" date="2020" name="mSystems">
        <title>Genome- and Community-Level Interaction Insights into Carbon Utilization and Element Cycling Functions of Hydrothermarchaeota in Hydrothermal Sediment.</title>
        <authorList>
            <person name="Zhou Z."/>
            <person name="Liu Y."/>
            <person name="Xu W."/>
            <person name="Pan J."/>
            <person name="Luo Z.H."/>
            <person name="Li M."/>
        </authorList>
    </citation>
    <scope>NUCLEOTIDE SEQUENCE [LARGE SCALE GENOMIC DNA]</scope>
    <source>
        <strain evidence="2">HyVt-443</strain>
    </source>
</reference>
<dbReference type="EMBL" id="DRKP01000031">
    <property type="protein sequence ID" value="HEB95300.1"/>
    <property type="molecule type" value="Genomic_DNA"/>
</dbReference>
<dbReference type="Proteomes" id="UP000886251">
    <property type="component" value="Unassembled WGS sequence"/>
</dbReference>
<dbReference type="Gene3D" id="2.40.10.10">
    <property type="entry name" value="Trypsin-like serine proteases"/>
    <property type="match status" value="1"/>
</dbReference>
<name>A0A831W845_9GAMM</name>
<sequence>MKRLVFPGKGAGTAAGLLLMLLLTSLAQARSLPDFVDLARENSPAVVNISTTQHRSMNSRFKHDFKIPDLPEDSPFNEFFRRFFEEGQGGDEGGPREFDAESLGSGFIISDDGYILTNNHVVDGADEV</sequence>
<protein>
    <submittedName>
        <fullName evidence="2">Serine peptidase</fullName>
    </submittedName>
</protein>
<evidence type="ECO:0000313" key="2">
    <source>
        <dbReference type="EMBL" id="HEB95300.1"/>
    </source>
</evidence>
<dbReference type="PANTHER" id="PTHR22939:SF130">
    <property type="entry name" value="PERIPLASMIC SERINE ENDOPROTEASE DEGP-LIKE-RELATED"/>
    <property type="match status" value="1"/>
</dbReference>
<feature type="chain" id="PRO_5032983105" evidence="1">
    <location>
        <begin position="30"/>
        <end position="128"/>
    </location>
</feature>
<dbReference type="InterPro" id="IPR009003">
    <property type="entry name" value="Peptidase_S1_PA"/>
</dbReference>
<gene>
    <name evidence="2" type="ORF">ENI96_02575</name>
</gene>
<dbReference type="AlphaFoldDB" id="A0A831W845"/>
<feature type="non-terminal residue" evidence="2">
    <location>
        <position position="128"/>
    </location>
</feature>
<comment type="caution">
    <text evidence="2">The sequence shown here is derived from an EMBL/GenBank/DDBJ whole genome shotgun (WGS) entry which is preliminary data.</text>
</comment>